<dbReference type="GO" id="GO:0005524">
    <property type="term" value="F:ATP binding"/>
    <property type="evidence" value="ECO:0007669"/>
    <property type="project" value="UniProtKB-UniRule"/>
</dbReference>
<dbReference type="SUPFAM" id="SSF55681">
    <property type="entry name" value="Class II aaRS and biotin synthetases"/>
    <property type="match status" value="1"/>
</dbReference>
<keyword evidence="17" id="KW-1185">Reference proteome</keyword>
<dbReference type="Gene3D" id="3.10.20.30">
    <property type="match status" value="1"/>
</dbReference>
<dbReference type="InterPro" id="IPR004095">
    <property type="entry name" value="TGS"/>
</dbReference>
<feature type="binding site" evidence="13">
    <location>
        <position position="336"/>
    </location>
    <ligand>
        <name>Zn(2+)</name>
        <dbReference type="ChEBI" id="CHEBI:29105"/>
        <note>catalytic</note>
    </ligand>
</feature>
<dbReference type="GO" id="GO:0000049">
    <property type="term" value="F:tRNA binding"/>
    <property type="evidence" value="ECO:0007669"/>
    <property type="project" value="UniProtKB-KW"/>
</dbReference>
<dbReference type="CDD" id="cd00860">
    <property type="entry name" value="ThrRS_anticodon"/>
    <property type="match status" value="1"/>
</dbReference>
<gene>
    <name evidence="13" type="primary">thrS</name>
    <name evidence="16" type="ORF">SAMN06296036_104176</name>
</gene>
<dbReference type="PRINTS" id="PR01047">
    <property type="entry name" value="TRNASYNTHTHR"/>
</dbReference>
<protein>
    <recommendedName>
        <fullName evidence="13">Threonine--tRNA ligase</fullName>
        <ecNumber evidence="13">6.1.1.3</ecNumber>
    </recommendedName>
    <alternativeName>
        <fullName evidence="13">Threonyl-tRNA synthetase</fullName>
        <shortName evidence="13">ThrRS</shortName>
    </alternativeName>
</protein>
<evidence type="ECO:0000256" key="6">
    <source>
        <dbReference type="ARBA" id="ARBA00022741"/>
    </source>
</evidence>
<comment type="subunit">
    <text evidence="13">Homodimer.</text>
</comment>
<dbReference type="GO" id="GO:0046872">
    <property type="term" value="F:metal ion binding"/>
    <property type="evidence" value="ECO:0007669"/>
    <property type="project" value="UniProtKB-KW"/>
</dbReference>
<proteinExistence type="inferred from homology"/>
<dbReference type="InterPro" id="IPR018163">
    <property type="entry name" value="Thr/Ala-tRNA-synth_IIc_edit"/>
</dbReference>
<dbReference type="InterPro" id="IPR002314">
    <property type="entry name" value="aa-tRNA-synt_IIb"/>
</dbReference>
<keyword evidence="5 13" id="KW-0479">Metal-binding</keyword>
<comment type="catalytic activity">
    <reaction evidence="12 13">
        <text>tRNA(Thr) + L-threonine + ATP = L-threonyl-tRNA(Thr) + AMP + diphosphate + H(+)</text>
        <dbReference type="Rhea" id="RHEA:24624"/>
        <dbReference type="Rhea" id="RHEA-COMP:9670"/>
        <dbReference type="Rhea" id="RHEA-COMP:9704"/>
        <dbReference type="ChEBI" id="CHEBI:15378"/>
        <dbReference type="ChEBI" id="CHEBI:30616"/>
        <dbReference type="ChEBI" id="CHEBI:33019"/>
        <dbReference type="ChEBI" id="CHEBI:57926"/>
        <dbReference type="ChEBI" id="CHEBI:78442"/>
        <dbReference type="ChEBI" id="CHEBI:78534"/>
        <dbReference type="ChEBI" id="CHEBI:456215"/>
        <dbReference type="EC" id="6.1.1.3"/>
    </reaction>
</comment>
<dbReference type="FunFam" id="3.40.50.800:FF:000001">
    <property type="entry name" value="Threonine--tRNA ligase"/>
    <property type="match status" value="1"/>
</dbReference>
<organism evidence="16 17">
    <name type="scientific">Pseudobacteriovorax antillogorgiicola</name>
    <dbReference type="NCBI Taxonomy" id="1513793"/>
    <lineage>
        <taxon>Bacteria</taxon>
        <taxon>Pseudomonadati</taxon>
        <taxon>Bdellovibrionota</taxon>
        <taxon>Oligoflexia</taxon>
        <taxon>Oligoflexales</taxon>
        <taxon>Pseudobacteriovoracaceae</taxon>
        <taxon>Pseudobacteriovorax</taxon>
    </lineage>
</organism>
<evidence type="ECO:0000259" key="14">
    <source>
        <dbReference type="PROSITE" id="PS50862"/>
    </source>
</evidence>
<dbReference type="InterPro" id="IPR045864">
    <property type="entry name" value="aa-tRNA-synth_II/BPL/LPL"/>
</dbReference>
<feature type="domain" description="Aminoacyl-transfer RNA synthetases class-II family profile" evidence="14">
    <location>
        <begin position="269"/>
        <end position="536"/>
    </location>
</feature>
<evidence type="ECO:0000256" key="9">
    <source>
        <dbReference type="ARBA" id="ARBA00022884"/>
    </source>
</evidence>
<feature type="binding site" evidence="13">
    <location>
        <position position="387"/>
    </location>
    <ligand>
        <name>Zn(2+)</name>
        <dbReference type="ChEBI" id="CHEBI:29105"/>
        <note>catalytic</note>
    </ligand>
</feature>
<dbReference type="FunFam" id="3.30.54.20:FF:000002">
    <property type="entry name" value="Threonine--tRNA ligase"/>
    <property type="match status" value="1"/>
</dbReference>
<dbReference type="PANTHER" id="PTHR11451:SF44">
    <property type="entry name" value="THREONINE--TRNA LIGASE, CHLOROPLASTIC_MITOCHONDRIAL 2"/>
    <property type="match status" value="1"/>
</dbReference>
<comment type="subcellular location">
    <subcellularLocation>
        <location evidence="13">Cytoplasm</location>
    </subcellularLocation>
</comment>
<evidence type="ECO:0000256" key="13">
    <source>
        <dbReference type="HAMAP-Rule" id="MF_00184"/>
    </source>
</evidence>
<dbReference type="SMART" id="SM00863">
    <property type="entry name" value="tRNA_SAD"/>
    <property type="match status" value="1"/>
</dbReference>
<dbReference type="FunFam" id="3.30.980.10:FF:000005">
    <property type="entry name" value="Threonyl-tRNA synthetase, mitochondrial"/>
    <property type="match status" value="1"/>
</dbReference>
<evidence type="ECO:0000313" key="17">
    <source>
        <dbReference type="Proteomes" id="UP000192907"/>
    </source>
</evidence>
<feature type="binding site" evidence="13">
    <location>
        <position position="513"/>
    </location>
    <ligand>
        <name>Zn(2+)</name>
        <dbReference type="ChEBI" id="CHEBI:29105"/>
        <note>catalytic</note>
    </ligand>
</feature>
<dbReference type="InterPro" id="IPR012675">
    <property type="entry name" value="Beta-grasp_dom_sf"/>
</dbReference>
<evidence type="ECO:0000256" key="10">
    <source>
        <dbReference type="ARBA" id="ARBA00022917"/>
    </source>
</evidence>
<evidence type="ECO:0000256" key="4">
    <source>
        <dbReference type="ARBA" id="ARBA00022598"/>
    </source>
</evidence>
<comment type="similarity">
    <text evidence="1 13">Belongs to the class-II aminoacyl-tRNA synthetase family.</text>
</comment>
<name>A0A1Y6BK01_9BACT</name>
<feature type="domain" description="TGS" evidence="15">
    <location>
        <begin position="1"/>
        <end position="61"/>
    </location>
</feature>
<dbReference type="GO" id="GO:0005737">
    <property type="term" value="C:cytoplasm"/>
    <property type="evidence" value="ECO:0007669"/>
    <property type="project" value="UniProtKB-SubCell"/>
</dbReference>
<dbReference type="Pfam" id="PF00587">
    <property type="entry name" value="tRNA-synt_2b"/>
    <property type="match status" value="1"/>
</dbReference>
<feature type="region of interest" description="Catalytic" evidence="13">
    <location>
        <begin position="245"/>
        <end position="536"/>
    </location>
</feature>
<evidence type="ECO:0000256" key="7">
    <source>
        <dbReference type="ARBA" id="ARBA00022833"/>
    </source>
</evidence>
<dbReference type="InterPro" id="IPR047246">
    <property type="entry name" value="ThrRS_anticodon"/>
</dbReference>
<sequence length="637" mass="72789">MVKVTFPDGNAKEFDDGVTGMEIAKGISPKLAKNSVALKTGDTITDLMTPLTTDTSIQILSKTDEDSLEVIRHSTAHLLAFAVQNLWPGTQVTIGPVIKDGFFYDFKFPEDVKLSDKDLPQIEKEMRRLLKANHPFVRRVVPRDEAVKLFKDMGEHFKCEVIDAIPENEDVSIYDLGDGWFDVCRGPHVPSSKFLGIFKLTHIAGAYWRGDENRDQLTRIYGTAWASQEQLDEHLYRMEEAKKRDHRVLGKKLNLFSFHDEAPANAFFHPRGTVLYNQLQNYMRKSNREAGFEEVGTPLVMNVDLWHKSGHYDNYKENMYFTNVDDREAAIKPMNCPGHCLVYKSTRHSYRDLPLRFSEFGRVHRHEPSGATHGLFRVRTFVQDDAHIFCTVEQIQEEIEGVLRQIDKVYKYMGFDNVRLELSTRPEKSIGSDEVWQTAEAALEKVLKSSGKTWQLNPGDGAFYGPKIDCHLIDSLGRSWQCGTVQLDFSMPERFGLEYMGSDDNKHTPVMIHRAVLGSIERFLGIMIEHFAGRFPVWLAPEQVKIIPIGDRHLEYAEEVTNALQAKGLRVKMDGRNERLNFKIREAQMEQVPYMVVIGDNEADQRTLSPRKVNGDQLDPMNLEAFAKTLIEEGALD</sequence>
<dbReference type="Pfam" id="PF07973">
    <property type="entry name" value="tRNA_SAD"/>
    <property type="match status" value="1"/>
</dbReference>
<dbReference type="InterPro" id="IPR012676">
    <property type="entry name" value="TGS-like"/>
</dbReference>
<dbReference type="InterPro" id="IPR004154">
    <property type="entry name" value="Anticodon-bd"/>
</dbReference>
<dbReference type="Gene3D" id="3.40.50.800">
    <property type="entry name" value="Anticodon-binding domain"/>
    <property type="match status" value="1"/>
</dbReference>
<keyword evidence="8 13" id="KW-0067">ATP-binding</keyword>
<dbReference type="InterPro" id="IPR036621">
    <property type="entry name" value="Anticodon-bd_dom_sf"/>
</dbReference>
<keyword evidence="10 13" id="KW-0648">Protein biosynthesis</keyword>
<dbReference type="HAMAP" id="MF_00184">
    <property type="entry name" value="Thr_tRNA_synth"/>
    <property type="match status" value="1"/>
</dbReference>
<evidence type="ECO:0000256" key="1">
    <source>
        <dbReference type="ARBA" id="ARBA00008226"/>
    </source>
</evidence>
<evidence type="ECO:0000256" key="5">
    <source>
        <dbReference type="ARBA" id="ARBA00022723"/>
    </source>
</evidence>
<dbReference type="RefSeq" id="WP_132316710.1">
    <property type="nucleotide sequence ID" value="NZ_FWZT01000004.1"/>
</dbReference>
<evidence type="ECO:0000313" key="16">
    <source>
        <dbReference type="EMBL" id="SMF06925.1"/>
    </source>
</evidence>
<dbReference type="Gene3D" id="3.30.54.20">
    <property type="match status" value="1"/>
</dbReference>
<keyword evidence="7 13" id="KW-0862">Zinc</keyword>
<keyword evidence="2 13" id="KW-0963">Cytoplasm</keyword>
<dbReference type="PROSITE" id="PS50862">
    <property type="entry name" value="AA_TRNA_LIGASE_II"/>
    <property type="match status" value="1"/>
</dbReference>
<keyword evidence="6 13" id="KW-0547">Nucleotide-binding</keyword>
<dbReference type="PANTHER" id="PTHR11451">
    <property type="entry name" value="THREONINE-TRNA LIGASE"/>
    <property type="match status" value="1"/>
</dbReference>
<evidence type="ECO:0000256" key="2">
    <source>
        <dbReference type="ARBA" id="ARBA00022490"/>
    </source>
</evidence>
<dbReference type="OrthoDB" id="5287277at2"/>
<dbReference type="Pfam" id="PF02824">
    <property type="entry name" value="TGS"/>
    <property type="match status" value="1"/>
</dbReference>
<reference evidence="17" key="1">
    <citation type="submission" date="2017-04" db="EMBL/GenBank/DDBJ databases">
        <authorList>
            <person name="Varghese N."/>
            <person name="Submissions S."/>
        </authorList>
    </citation>
    <scope>NUCLEOTIDE SEQUENCE [LARGE SCALE GENOMIC DNA]</scope>
    <source>
        <strain evidence="17">RKEM611</strain>
    </source>
</reference>
<dbReference type="GO" id="GO:0006435">
    <property type="term" value="P:threonyl-tRNA aminoacylation"/>
    <property type="evidence" value="ECO:0007669"/>
    <property type="project" value="UniProtKB-UniRule"/>
</dbReference>
<dbReference type="GO" id="GO:0004829">
    <property type="term" value="F:threonine-tRNA ligase activity"/>
    <property type="evidence" value="ECO:0007669"/>
    <property type="project" value="UniProtKB-UniRule"/>
</dbReference>
<dbReference type="InterPro" id="IPR006195">
    <property type="entry name" value="aa-tRNA-synth_II"/>
</dbReference>
<dbReference type="EC" id="6.1.1.3" evidence="13"/>
<accession>A0A1Y6BK01</accession>
<dbReference type="FunFam" id="3.30.930.10:FF:000002">
    <property type="entry name" value="Threonine--tRNA ligase"/>
    <property type="match status" value="1"/>
</dbReference>
<keyword evidence="9 13" id="KW-0694">RNA-binding</keyword>
<dbReference type="EMBL" id="FWZT01000004">
    <property type="protein sequence ID" value="SMF06925.1"/>
    <property type="molecule type" value="Genomic_DNA"/>
</dbReference>
<dbReference type="SUPFAM" id="SSF81271">
    <property type="entry name" value="TGS-like"/>
    <property type="match status" value="1"/>
</dbReference>
<evidence type="ECO:0000259" key="15">
    <source>
        <dbReference type="PROSITE" id="PS51880"/>
    </source>
</evidence>
<dbReference type="NCBIfam" id="TIGR00418">
    <property type="entry name" value="thrS"/>
    <property type="match status" value="1"/>
</dbReference>
<dbReference type="AlphaFoldDB" id="A0A1Y6BK01"/>
<evidence type="ECO:0000256" key="11">
    <source>
        <dbReference type="ARBA" id="ARBA00023146"/>
    </source>
</evidence>
<dbReference type="CDD" id="cd00771">
    <property type="entry name" value="ThrRS_core"/>
    <property type="match status" value="1"/>
</dbReference>
<dbReference type="PROSITE" id="PS51880">
    <property type="entry name" value="TGS"/>
    <property type="match status" value="1"/>
</dbReference>
<dbReference type="InterPro" id="IPR012947">
    <property type="entry name" value="tRNA_SAD"/>
</dbReference>
<dbReference type="STRING" id="1513793.SAMN06296036_104176"/>
<keyword evidence="11 13" id="KW-0030">Aminoacyl-tRNA synthetase</keyword>
<evidence type="ECO:0000256" key="12">
    <source>
        <dbReference type="ARBA" id="ARBA00049515"/>
    </source>
</evidence>
<dbReference type="InterPro" id="IPR002320">
    <property type="entry name" value="Thr-tRNA-ligase_IIa"/>
</dbReference>
<dbReference type="Pfam" id="PF03129">
    <property type="entry name" value="HGTP_anticodon"/>
    <property type="match status" value="1"/>
</dbReference>
<evidence type="ECO:0000256" key="8">
    <source>
        <dbReference type="ARBA" id="ARBA00022840"/>
    </source>
</evidence>
<dbReference type="CDD" id="cd01667">
    <property type="entry name" value="TGS_ThrRS"/>
    <property type="match status" value="1"/>
</dbReference>
<dbReference type="InterPro" id="IPR033728">
    <property type="entry name" value="ThrRS_core"/>
</dbReference>
<dbReference type="Gene3D" id="3.30.980.10">
    <property type="entry name" value="Threonyl-trna Synthetase, Chain A, domain 2"/>
    <property type="match status" value="1"/>
</dbReference>
<dbReference type="Proteomes" id="UP000192907">
    <property type="component" value="Unassembled WGS sequence"/>
</dbReference>
<comment type="cofactor">
    <cofactor evidence="13">
        <name>Zn(2+)</name>
        <dbReference type="ChEBI" id="CHEBI:29105"/>
    </cofactor>
    <text evidence="13">Binds 1 zinc ion per subunit.</text>
</comment>
<dbReference type="Gene3D" id="3.30.930.10">
    <property type="entry name" value="Bira Bifunctional Protein, Domain 2"/>
    <property type="match status" value="1"/>
</dbReference>
<dbReference type="SUPFAM" id="SSF55186">
    <property type="entry name" value="ThrRS/AlaRS common domain"/>
    <property type="match status" value="1"/>
</dbReference>
<keyword evidence="4 13" id="KW-0436">Ligase</keyword>
<dbReference type="SUPFAM" id="SSF52954">
    <property type="entry name" value="Class II aaRS ABD-related"/>
    <property type="match status" value="1"/>
</dbReference>
<evidence type="ECO:0000256" key="3">
    <source>
        <dbReference type="ARBA" id="ARBA00022555"/>
    </source>
</evidence>
<keyword evidence="3 13" id="KW-0820">tRNA-binding</keyword>